<dbReference type="Proteomes" id="UP001142055">
    <property type="component" value="Chromosome 2"/>
</dbReference>
<dbReference type="EMBL" id="JAPWDV010000002">
    <property type="protein sequence ID" value="KAJ6218922.1"/>
    <property type="molecule type" value="Genomic_DNA"/>
</dbReference>
<dbReference type="AlphaFoldDB" id="A0A9Q0M6N5"/>
<feature type="transmembrane region" description="Helical" evidence="3">
    <location>
        <begin position="21"/>
        <end position="39"/>
    </location>
</feature>
<keyword evidence="5" id="KW-1185">Reference proteome</keyword>
<keyword evidence="3" id="KW-0472">Membrane</keyword>
<evidence type="ECO:0000313" key="5">
    <source>
        <dbReference type="Proteomes" id="UP001142055"/>
    </source>
</evidence>
<keyword evidence="3" id="KW-1133">Transmembrane helix</keyword>
<feature type="coiled-coil region" evidence="1">
    <location>
        <begin position="38"/>
        <end position="170"/>
    </location>
</feature>
<organism evidence="4 5">
    <name type="scientific">Blomia tropicalis</name>
    <name type="common">Mite</name>
    <dbReference type="NCBI Taxonomy" id="40697"/>
    <lineage>
        <taxon>Eukaryota</taxon>
        <taxon>Metazoa</taxon>
        <taxon>Ecdysozoa</taxon>
        <taxon>Arthropoda</taxon>
        <taxon>Chelicerata</taxon>
        <taxon>Arachnida</taxon>
        <taxon>Acari</taxon>
        <taxon>Acariformes</taxon>
        <taxon>Sarcoptiformes</taxon>
        <taxon>Astigmata</taxon>
        <taxon>Glycyphagoidea</taxon>
        <taxon>Echimyopodidae</taxon>
        <taxon>Blomia</taxon>
    </lineage>
</organism>
<dbReference type="Gene3D" id="1.10.287.1490">
    <property type="match status" value="1"/>
</dbReference>
<feature type="compositionally biased region" description="Polar residues" evidence="2">
    <location>
        <begin position="269"/>
        <end position="283"/>
    </location>
</feature>
<evidence type="ECO:0000256" key="1">
    <source>
        <dbReference type="SAM" id="Coils"/>
    </source>
</evidence>
<feature type="compositionally biased region" description="Polar residues" evidence="2">
    <location>
        <begin position="185"/>
        <end position="201"/>
    </location>
</feature>
<evidence type="ECO:0000256" key="3">
    <source>
        <dbReference type="SAM" id="Phobius"/>
    </source>
</evidence>
<proteinExistence type="predicted"/>
<keyword evidence="1" id="KW-0175">Coiled coil</keyword>
<accession>A0A9Q0M6N5</accession>
<dbReference type="OMA" id="QTSCMEE"/>
<evidence type="ECO:0000313" key="4">
    <source>
        <dbReference type="EMBL" id="KAJ6218922.1"/>
    </source>
</evidence>
<keyword evidence="3" id="KW-0812">Transmembrane</keyword>
<sequence>MKPHRGHYRPLFNVGVGRSPSFLVAALFIGLCILAFSYWRLALQYHDLEEQMKRLIQKRDSLEANQNFINKQLEIREENFSEAKVSLQKKEQELDDLKKKSLQTDKELADIRISLDQIKRTNDKLKSETKDKELQLKQLNEQSKVLKTENLELKNQIKELKTKNLTLLHENPVVKLLTNNVSNSIGANSPKSTNQNNQIQAPPSPLKQSDSEPKVAIAAESRVNANIVDPANMMDDTDSEKDQVPMKMDRADDQAQSPIRNDLEIVNEKSISGKNRPSNSINSYDIVDRKNSKIGNGNLSDNLIDSNLSIQNVK</sequence>
<name>A0A9Q0M6N5_BLOTA</name>
<comment type="caution">
    <text evidence="4">The sequence shown here is derived from an EMBL/GenBank/DDBJ whole genome shotgun (WGS) entry which is preliminary data.</text>
</comment>
<reference evidence="4" key="1">
    <citation type="submission" date="2022-12" db="EMBL/GenBank/DDBJ databases">
        <title>Genome assemblies of Blomia tropicalis.</title>
        <authorList>
            <person name="Cui Y."/>
        </authorList>
    </citation>
    <scope>NUCLEOTIDE SEQUENCE</scope>
    <source>
        <tissue evidence="4">Adult mites</tissue>
    </source>
</reference>
<evidence type="ECO:0000256" key="2">
    <source>
        <dbReference type="SAM" id="MobiDB-lite"/>
    </source>
</evidence>
<feature type="region of interest" description="Disordered" evidence="2">
    <location>
        <begin position="185"/>
        <end position="284"/>
    </location>
</feature>
<protein>
    <submittedName>
        <fullName evidence="4">Uncharacterized protein</fullName>
    </submittedName>
</protein>
<feature type="compositionally biased region" description="Basic and acidic residues" evidence="2">
    <location>
        <begin position="240"/>
        <end position="253"/>
    </location>
</feature>
<gene>
    <name evidence="4" type="ORF">RDWZM_004734</name>
</gene>